<feature type="compositionally biased region" description="Acidic residues" evidence="1">
    <location>
        <begin position="74"/>
        <end position="89"/>
    </location>
</feature>
<evidence type="ECO:0000313" key="2">
    <source>
        <dbReference type="EMBL" id="MBM7507518.1"/>
    </source>
</evidence>
<dbReference type="EMBL" id="JAFBBZ010000001">
    <property type="protein sequence ID" value="MBM7507518.1"/>
    <property type="molecule type" value="Genomic_DNA"/>
</dbReference>
<reference evidence="2 3" key="1">
    <citation type="submission" date="2021-01" db="EMBL/GenBank/DDBJ databases">
        <title>Sequencing the genomes of 1000 actinobacteria strains.</title>
        <authorList>
            <person name="Klenk H.-P."/>
        </authorList>
    </citation>
    <scope>NUCLEOTIDE SEQUENCE [LARGE SCALE GENOMIC DNA]</scope>
    <source>
        <strain evidence="2 3">DSM 18239</strain>
    </source>
</reference>
<keyword evidence="3" id="KW-1185">Reference proteome</keyword>
<evidence type="ECO:0000313" key="3">
    <source>
        <dbReference type="Proteomes" id="UP000732378"/>
    </source>
</evidence>
<sequence length="89" mass="9007">MNDENSNDEAADLGPMPTPQAEEPQLVPGGVDAFGELSPEPVVPDLSASANPATEDAPAETSEGEDTSTKATDAEADAEAVEPSDEAPV</sequence>
<feature type="region of interest" description="Disordered" evidence="1">
    <location>
        <begin position="1"/>
        <end position="89"/>
    </location>
</feature>
<name>A0ABS2M8I3_9ACTN</name>
<proteinExistence type="predicted"/>
<feature type="compositionally biased region" description="Acidic residues" evidence="1">
    <location>
        <begin position="1"/>
        <end position="11"/>
    </location>
</feature>
<evidence type="ECO:0000256" key="1">
    <source>
        <dbReference type="SAM" id="MobiDB-lite"/>
    </source>
</evidence>
<accession>A0ABS2M8I3</accession>
<comment type="caution">
    <text evidence="2">The sequence shown here is derived from an EMBL/GenBank/DDBJ whole genome shotgun (WGS) entry which is preliminary data.</text>
</comment>
<dbReference type="Proteomes" id="UP000732378">
    <property type="component" value="Unassembled WGS sequence"/>
</dbReference>
<dbReference type="RefSeq" id="WP_193670133.1">
    <property type="nucleotide sequence ID" value="NZ_JACDTV010000012.1"/>
</dbReference>
<organism evidence="2 3">
    <name type="scientific">Nocardioides salarius</name>
    <dbReference type="NCBI Taxonomy" id="374513"/>
    <lineage>
        <taxon>Bacteria</taxon>
        <taxon>Bacillati</taxon>
        <taxon>Actinomycetota</taxon>
        <taxon>Actinomycetes</taxon>
        <taxon>Propionibacteriales</taxon>
        <taxon>Nocardioidaceae</taxon>
        <taxon>Nocardioides</taxon>
    </lineage>
</organism>
<protein>
    <submittedName>
        <fullName evidence="2">Uncharacterized protein</fullName>
    </submittedName>
</protein>
<gene>
    <name evidence="2" type="ORF">JOE61_001332</name>
</gene>